<dbReference type="InterPro" id="IPR038471">
    <property type="entry name" value="MecA_C_sf"/>
</dbReference>
<dbReference type="EMBL" id="QROT01000005">
    <property type="protein sequence ID" value="RHL45156.1"/>
    <property type="molecule type" value="Genomic_DNA"/>
</dbReference>
<name>A0A413S2J6_9FIRM</name>
<evidence type="ECO:0000313" key="7">
    <source>
        <dbReference type="Proteomes" id="UP000284598"/>
    </source>
</evidence>
<protein>
    <submittedName>
        <fullName evidence="3">Adaptor protein MecA</fullName>
    </submittedName>
</protein>
<evidence type="ECO:0000313" key="3">
    <source>
        <dbReference type="EMBL" id="RHA55659.1"/>
    </source>
</evidence>
<evidence type="ECO:0000313" key="6">
    <source>
        <dbReference type="Proteomes" id="UP000283314"/>
    </source>
</evidence>
<dbReference type="PANTHER" id="PTHR39161">
    <property type="entry name" value="ADAPTER PROTEIN MECA"/>
    <property type="match status" value="1"/>
</dbReference>
<dbReference type="Pfam" id="PF05389">
    <property type="entry name" value="MecA"/>
    <property type="match status" value="1"/>
</dbReference>
<reference evidence="6 7" key="1">
    <citation type="submission" date="2018-08" db="EMBL/GenBank/DDBJ databases">
        <title>A genome reference for cultivated species of the human gut microbiota.</title>
        <authorList>
            <person name="Zou Y."/>
            <person name="Xue W."/>
            <person name="Luo G."/>
        </authorList>
    </citation>
    <scope>NUCLEOTIDE SEQUENCE [LARGE SCALE GENOMIC DNA]</scope>
    <source>
        <strain evidence="5 6">AF37-4</strain>
        <strain evidence="4 9">AM23-22</strain>
        <strain evidence="3 7">AM43-2</strain>
        <strain evidence="2 8">AM44-11BH</strain>
    </source>
</reference>
<dbReference type="InterPro" id="IPR008681">
    <property type="entry name" value="Neg-reg_MecA"/>
</dbReference>
<keyword evidence="8" id="KW-1185">Reference proteome</keyword>
<dbReference type="Proteomes" id="UP000284779">
    <property type="component" value="Unassembled WGS sequence"/>
</dbReference>
<comment type="caution">
    <text evidence="3">The sequence shown here is derived from an EMBL/GenBank/DDBJ whole genome shotgun (WGS) entry which is preliminary data.</text>
</comment>
<accession>A0A413S2J6</accession>
<dbReference type="Proteomes" id="UP000283314">
    <property type="component" value="Unassembled WGS sequence"/>
</dbReference>
<dbReference type="AlphaFoldDB" id="A0A413S2J6"/>
<dbReference type="Proteomes" id="UP000286186">
    <property type="component" value="Unassembled WGS sequence"/>
</dbReference>
<dbReference type="EMBL" id="QSFD01000001">
    <property type="protein sequence ID" value="RHA20756.1"/>
    <property type="molecule type" value="Genomic_DNA"/>
</dbReference>
<dbReference type="EMBL" id="QRHR01000004">
    <property type="protein sequence ID" value="RHF89276.1"/>
    <property type="molecule type" value="Genomic_DNA"/>
</dbReference>
<evidence type="ECO:0000313" key="2">
    <source>
        <dbReference type="EMBL" id="RHA20756.1"/>
    </source>
</evidence>
<dbReference type="RefSeq" id="WP_005358898.1">
    <property type="nucleotide sequence ID" value="NZ_CABJDQ010000005.1"/>
</dbReference>
<evidence type="ECO:0000313" key="9">
    <source>
        <dbReference type="Proteomes" id="UP000286186"/>
    </source>
</evidence>
<comment type="similarity">
    <text evidence="1">Belongs to the MecA family.</text>
</comment>
<dbReference type="Gene3D" id="3.30.70.1950">
    <property type="match status" value="1"/>
</dbReference>
<evidence type="ECO:0000313" key="4">
    <source>
        <dbReference type="EMBL" id="RHF89276.1"/>
    </source>
</evidence>
<dbReference type="GeneID" id="66467051"/>
<evidence type="ECO:0000256" key="1">
    <source>
        <dbReference type="ARBA" id="ARBA00005397"/>
    </source>
</evidence>
<sequence length="237" mass="27108">MKIEKINDNQIRCTLSKEDLADRNIKLSELAYGTGKTRELFQDMMQQANDDFGFEVNDIPLMVEAIPVSPETIVLVITKVENPSETEEHLSKFFSKEMKDGILSRLEDSDMDLTDFEEFDDDMEDIDASANDKKDDNDDSLLYSIYIFDSLSQVIDVSRLIAPTFKGDSSVYKSPFNDKYYLSLCVEASQGKKLNRIYSILTEHGVRENPTYAKELFYMEHFDEILANKAIETLGAL</sequence>
<evidence type="ECO:0000313" key="5">
    <source>
        <dbReference type="EMBL" id="RHL45156.1"/>
    </source>
</evidence>
<evidence type="ECO:0000313" key="8">
    <source>
        <dbReference type="Proteomes" id="UP000284779"/>
    </source>
</evidence>
<dbReference type="EMBL" id="QSFO01000004">
    <property type="protein sequence ID" value="RHA55659.1"/>
    <property type="molecule type" value="Genomic_DNA"/>
</dbReference>
<proteinExistence type="inferred from homology"/>
<dbReference type="PANTHER" id="PTHR39161:SF1">
    <property type="entry name" value="ADAPTER PROTEIN MECA 1"/>
    <property type="match status" value="1"/>
</dbReference>
<dbReference type="Proteomes" id="UP000284598">
    <property type="component" value="Unassembled WGS sequence"/>
</dbReference>
<gene>
    <name evidence="5" type="ORF">DW018_07340</name>
    <name evidence="4" type="ORF">DW652_05720</name>
    <name evidence="3" type="ORF">DW929_04855</name>
    <name evidence="2" type="ORF">DW944_00895</name>
</gene>
<organism evidence="3 7">
    <name type="scientific">Eubacterium ventriosum</name>
    <dbReference type="NCBI Taxonomy" id="39496"/>
    <lineage>
        <taxon>Bacteria</taxon>
        <taxon>Bacillati</taxon>
        <taxon>Bacillota</taxon>
        <taxon>Clostridia</taxon>
        <taxon>Eubacteriales</taxon>
        <taxon>Eubacteriaceae</taxon>
        <taxon>Eubacterium</taxon>
    </lineage>
</organism>